<dbReference type="Proteomes" id="UP000092461">
    <property type="component" value="Unassembled WGS sequence"/>
</dbReference>
<evidence type="ECO:0000256" key="1">
    <source>
        <dbReference type="SAM" id="MobiDB-lite"/>
    </source>
</evidence>
<keyword evidence="3" id="KW-1185">Reference proteome</keyword>
<evidence type="ECO:0000313" key="2">
    <source>
        <dbReference type="EnsemblMetazoa" id="LLOJ007072-PA"/>
    </source>
</evidence>
<dbReference type="VEuPathDB" id="VectorBase:LLOJ007072"/>
<sequence length="96" mass="10801">MGRSLPDCLTQCSDRWENRPLDRLVNDEQEGESSSRPPEVMGRSPLDCLGSTHLLNPNTAPSWSVAIALGWGIQLGCWEIFYLPKFGYFSAKYSLH</sequence>
<feature type="region of interest" description="Disordered" evidence="1">
    <location>
        <begin position="21"/>
        <end position="43"/>
    </location>
</feature>
<proteinExistence type="predicted"/>
<dbReference type="EMBL" id="AJWK01023409">
    <property type="status" value="NOT_ANNOTATED_CDS"/>
    <property type="molecule type" value="Genomic_DNA"/>
</dbReference>
<protein>
    <submittedName>
        <fullName evidence="2">Uncharacterized protein</fullName>
    </submittedName>
</protein>
<evidence type="ECO:0000313" key="3">
    <source>
        <dbReference type="Proteomes" id="UP000092461"/>
    </source>
</evidence>
<organism evidence="2 3">
    <name type="scientific">Lutzomyia longipalpis</name>
    <name type="common">Sand fly</name>
    <dbReference type="NCBI Taxonomy" id="7200"/>
    <lineage>
        <taxon>Eukaryota</taxon>
        <taxon>Metazoa</taxon>
        <taxon>Ecdysozoa</taxon>
        <taxon>Arthropoda</taxon>
        <taxon>Hexapoda</taxon>
        <taxon>Insecta</taxon>
        <taxon>Pterygota</taxon>
        <taxon>Neoptera</taxon>
        <taxon>Endopterygota</taxon>
        <taxon>Diptera</taxon>
        <taxon>Nematocera</taxon>
        <taxon>Psychodoidea</taxon>
        <taxon>Psychodidae</taxon>
        <taxon>Lutzomyia</taxon>
        <taxon>Lutzomyia</taxon>
    </lineage>
</organism>
<accession>A0A1B0CQC3</accession>
<dbReference type="EnsemblMetazoa" id="LLOJ007072-RA">
    <property type="protein sequence ID" value="LLOJ007072-PA"/>
    <property type="gene ID" value="LLOJ007072"/>
</dbReference>
<dbReference type="AlphaFoldDB" id="A0A1B0CQC3"/>
<name>A0A1B0CQC3_LUTLO</name>
<reference evidence="2" key="1">
    <citation type="submission" date="2020-05" db="UniProtKB">
        <authorList>
            <consortium name="EnsemblMetazoa"/>
        </authorList>
    </citation>
    <scope>IDENTIFICATION</scope>
    <source>
        <strain evidence="2">Jacobina</strain>
    </source>
</reference>